<dbReference type="InterPro" id="IPR021109">
    <property type="entry name" value="Peptidase_aspartic_dom_sf"/>
</dbReference>
<evidence type="ECO:0000313" key="2">
    <source>
        <dbReference type="Proteomes" id="UP001172155"/>
    </source>
</evidence>
<dbReference type="Gene3D" id="2.40.70.10">
    <property type="entry name" value="Acid Proteases"/>
    <property type="match status" value="1"/>
</dbReference>
<evidence type="ECO:0000313" key="1">
    <source>
        <dbReference type="EMBL" id="KAK0750706.1"/>
    </source>
</evidence>
<evidence type="ECO:0008006" key="3">
    <source>
        <dbReference type="Google" id="ProtNLM"/>
    </source>
</evidence>
<gene>
    <name evidence="1" type="ORF">B0T18DRAFT_339842</name>
</gene>
<sequence length="289" mass="30024">MLAYPDGTRYPLFAGCLSPGAPDVNQTFGRGDDSNAGPINGTIIPWHLANTAITPSSSFGLHLGSAVASARVPGSLHWGGYDRNRVVGPVLTIDGDLSTPILLKDISLTTIRGASPFPSGAKSIPDLLSPNNATLAAAPGLPVLLDPCSPYLTLPPSVCANIASHLPVMFSPRLGLYLWDVASPSYLPLVSSAAALSFTLLGRDNTRPLTIHVLFSHLNLALTAPLSPTGAPVPYFPCFTGGASVLGRAFLQDAFLGAVWEKPGRVWVAQAPGSNIQPGRGARWGCGGE</sequence>
<proteinExistence type="predicted"/>
<name>A0AA40K9F0_9PEZI</name>
<comment type="caution">
    <text evidence="1">The sequence shown here is derived from an EMBL/GenBank/DDBJ whole genome shotgun (WGS) entry which is preliminary data.</text>
</comment>
<protein>
    <recommendedName>
        <fullName evidence="3">Peptidase A1 domain-containing protein</fullName>
    </recommendedName>
</protein>
<organism evidence="1 2">
    <name type="scientific">Schizothecium vesticola</name>
    <dbReference type="NCBI Taxonomy" id="314040"/>
    <lineage>
        <taxon>Eukaryota</taxon>
        <taxon>Fungi</taxon>
        <taxon>Dikarya</taxon>
        <taxon>Ascomycota</taxon>
        <taxon>Pezizomycotina</taxon>
        <taxon>Sordariomycetes</taxon>
        <taxon>Sordariomycetidae</taxon>
        <taxon>Sordariales</taxon>
        <taxon>Schizotheciaceae</taxon>
        <taxon>Schizothecium</taxon>
    </lineage>
</organism>
<feature type="non-terminal residue" evidence="1">
    <location>
        <position position="1"/>
    </location>
</feature>
<reference evidence="1" key="1">
    <citation type="submission" date="2023-06" db="EMBL/GenBank/DDBJ databases">
        <title>Genome-scale phylogeny and comparative genomics of the fungal order Sordariales.</title>
        <authorList>
            <consortium name="Lawrence Berkeley National Laboratory"/>
            <person name="Hensen N."/>
            <person name="Bonometti L."/>
            <person name="Westerberg I."/>
            <person name="Brannstrom I.O."/>
            <person name="Guillou S."/>
            <person name="Cros-Aarteil S."/>
            <person name="Calhoun S."/>
            <person name="Haridas S."/>
            <person name="Kuo A."/>
            <person name="Mondo S."/>
            <person name="Pangilinan J."/>
            <person name="Riley R."/>
            <person name="LaButti K."/>
            <person name="Andreopoulos B."/>
            <person name="Lipzen A."/>
            <person name="Chen C."/>
            <person name="Yanf M."/>
            <person name="Daum C."/>
            <person name="Ng V."/>
            <person name="Clum A."/>
            <person name="Steindorff A."/>
            <person name="Ohm R."/>
            <person name="Martin F."/>
            <person name="Silar P."/>
            <person name="Natvig D."/>
            <person name="Lalanne C."/>
            <person name="Gautier V."/>
            <person name="Ament-velasquez S.L."/>
            <person name="Kruys A."/>
            <person name="Hutchinson M.I."/>
            <person name="Powell A.J."/>
            <person name="Barry K."/>
            <person name="Miller A.N."/>
            <person name="Grigoriev I.V."/>
            <person name="Debuchy R."/>
            <person name="Gladieux P."/>
            <person name="Thoren M.H."/>
            <person name="Johannesson H."/>
        </authorList>
    </citation>
    <scope>NUCLEOTIDE SEQUENCE</scope>
    <source>
        <strain evidence="1">SMH3187-1</strain>
    </source>
</reference>
<dbReference type="EMBL" id="JAUKUD010000002">
    <property type="protein sequence ID" value="KAK0750706.1"/>
    <property type="molecule type" value="Genomic_DNA"/>
</dbReference>
<accession>A0AA40K9F0</accession>
<dbReference type="AlphaFoldDB" id="A0AA40K9F0"/>
<dbReference type="Proteomes" id="UP001172155">
    <property type="component" value="Unassembled WGS sequence"/>
</dbReference>
<keyword evidence="2" id="KW-1185">Reference proteome</keyword>
<dbReference type="SUPFAM" id="SSF50630">
    <property type="entry name" value="Acid proteases"/>
    <property type="match status" value="1"/>
</dbReference>